<dbReference type="SUPFAM" id="SSF54292">
    <property type="entry name" value="2Fe-2S ferredoxin-like"/>
    <property type="match status" value="1"/>
</dbReference>
<feature type="domain" description="2Fe-2S ferredoxin-type" evidence="6">
    <location>
        <begin position="1"/>
        <end position="76"/>
    </location>
</feature>
<evidence type="ECO:0000256" key="4">
    <source>
        <dbReference type="ARBA" id="ARBA00023004"/>
    </source>
</evidence>
<dbReference type="InterPro" id="IPR001041">
    <property type="entry name" value="2Fe-2S_ferredoxin-type"/>
</dbReference>
<dbReference type="SUPFAM" id="SSF47741">
    <property type="entry name" value="CO dehydrogenase ISP C-domain like"/>
    <property type="match status" value="1"/>
</dbReference>
<dbReference type="Gene3D" id="3.10.20.30">
    <property type="match status" value="1"/>
</dbReference>
<dbReference type="InterPro" id="IPR036884">
    <property type="entry name" value="2Fe-2S-bd_dom_sf"/>
</dbReference>
<evidence type="ECO:0000313" key="8">
    <source>
        <dbReference type="Proteomes" id="UP000074119"/>
    </source>
</evidence>
<protein>
    <submittedName>
        <fullName evidence="7">(2Fe-2S)-binding protein</fullName>
    </submittedName>
</protein>
<dbReference type="STRING" id="1470434.AZF00_15315"/>
<reference evidence="7 8" key="1">
    <citation type="submission" date="2015-12" db="EMBL/GenBank/DDBJ databases">
        <authorList>
            <person name="Shamseldin A."/>
            <person name="Moawad H."/>
            <person name="Abd El-Rahim W.M."/>
            <person name="Sadowsky M.J."/>
        </authorList>
    </citation>
    <scope>NUCLEOTIDE SEQUENCE [LARGE SCALE GENOMIC DNA]</scope>
    <source>
        <strain evidence="7 8">SM2</strain>
    </source>
</reference>
<dbReference type="GO" id="GO:0051537">
    <property type="term" value="F:2 iron, 2 sulfur cluster binding"/>
    <property type="evidence" value="ECO:0007669"/>
    <property type="project" value="UniProtKB-KW"/>
</dbReference>
<dbReference type="InterPro" id="IPR012675">
    <property type="entry name" value="Beta-grasp_dom_sf"/>
</dbReference>
<dbReference type="InterPro" id="IPR051452">
    <property type="entry name" value="Diverse_Oxidoreductases"/>
</dbReference>
<evidence type="ECO:0000256" key="3">
    <source>
        <dbReference type="ARBA" id="ARBA00023002"/>
    </source>
</evidence>
<dbReference type="InterPro" id="IPR002888">
    <property type="entry name" value="2Fe-2S-bd"/>
</dbReference>
<keyword evidence="2" id="KW-0479">Metal-binding</keyword>
<dbReference type="GO" id="GO:0046872">
    <property type="term" value="F:metal ion binding"/>
    <property type="evidence" value="ECO:0007669"/>
    <property type="project" value="UniProtKB-KW"/>
</dbReference>
<dbReference type="InterPro" id="IPR006058">
    <property type="entry name" value="2Fe2S_fd_BS"/>
</dbReference>
<dbReference type="RefSeq" id="WP_008251837.1">
    <property type="nucleotide sequence ID" value="NZ_CP014544.1"/>
</dbReference>
<keyword evidence="5" id="KW-0411">Iron-sulfur</keyword>
<dbReference type="Gene3D" id="1.10.150.120">
    <property type="entry name" value="[2Fe-2S]-binding domain"/>
    <property type="match status" value="1"/>
</dbReference>
<evidence type="ECO:0000259" key="6">
    <source>
        <dbReference type="PROSITE" id="PS51085"/>
    </source>
</evidence>
<dbReference type="Pfam" id="PF01799">
    <property type="entry name" value="Fer2_2"/>
    <property type="match status" value="1"/>
</dbReference>
<dbReference type="Proteomes" id="UP000074119">
    <property type="component" value="Chromosome"/>
</dbReference>
<evidence type="ECO:0000256" key="1">
    <source>
        <dbReference type="ARBA" id="ARBA00022714"/>
    </source>
</evidence>
<keyword evidence="1" id="KW-0001">2Fe-2S</keyword>
<dbReference type="PROSITE" id="PS00197">
    <property type="entry name" value="2FE2S_FER_1"/>
    <property type="match status" value="1"/>
</dbReference>
<organism evidence="7 8">
    <name type="scientific">Zhongshania aliphaticivorans</name>
    <dbReference type="NCBI Taxonomy" id="1470434"/>
    <lineage>
        <taxon>Bacteria</taxon>
        <taxon>Pseudomonadati</taxon>
        <taxon>Pseudomonadota</taxon>
        <taxon>Gammaproteobacteria</taxon>
        <taxon>Cellvibrionales</taxon>
        <taxon>Spongiibacteraceae</taxon>
        <taxon>Zhongshania</taxon>
    </lineage>
</organism>
<dbReference type="KEGG" id="zal:AZF00_15315"/>
<evidence type="ECO:0000256" key="5">
    <source>
        <dbReference type="ARBA" id="ARBA00023014"/>
    </source>
</evidence>
<evidence type="ECO:0000256" key="2">
    <source>
        <dbReference type="ARBA" id="ARBA00022723"/>
    </source>
</evidence>
<dbReference type="Pfam" id="PF00111">
    <property type="entry name" value="Fer2"/>
    <property type="match status" value="1"/>
</dbReference>
<dbReference type="CDD" id="cd00207">
    <property type="entry name" value="fer2"/>
    <property type="match status" value="1"/>
</dbReference>
<accession>A0A127M8M8</accession>
<gene>
    <name evidence="7" type="ORF">AZF00_15315</name>
</gene>
<keyword evidence="4" id="KW-0408">Iron</keyword>
<dbReference type="AlphaFoldDB" id="A0A127M8M8"/>
<dbReference type="EMBL" id="CP014544">
    <property type="protein sequence ID" value="AMO69580.1"/>
    <property type="molecule type" value="Genomic_DNA"/>
</dbReference>
<dbReference type="InterPro" id="IPR036010">
    <property type="entry name" value="2Fe-2S_ferredoxin-like_sf"/>
</dbReference>
<evidence type="ECO:0000313" key="7">
    <source>
        <dbReference type="EMBL" id="AMO69580.1"/>
    </source>
</evidence>
<dbReference type="GO" id="GO:0016491">
    <property type="term" value="F:oxidoreductase activity"/>
    <property type="evidence" value="ECO:0007669"/>
    <property type="project" value="UniProtKB-KW"/>
</dbReference>
<proteinExistence type="predicted"/>
<dbReference type="PROSITE" id="PS51085">
    <property type="entry name" value="2FE2S_FER_2"/>
    <property type="match status" value="1"/>
</dbReference>
<keyword evidence="3" id="KW-0560">Oxidoreductase</keyword>
<dbReference type="PANTHER" id="PTHR44379">
    <property type="entry name" value="OXIDOREDUCTASE WITH IRON-SULFUR SUBUNIT"/>
    <property type="match status" value="1"/>
</dbReference>
<dbReference type="PANTHER" id="PTHR44379:SF2">
    <property type="entry name" value="BLR6218 PROTEIN"/>
    <property type="match status" value="1"/>
</dbReference>
<name>A0A127M8M8_9GAMM</name>
<sequence>MTTFTLNGKKISSSAPGDTPLLWVIRDEFGLKGTKFGCGIAMCGACTVHMNGNPMRSCSLPLAAASNADIRTIEGLEARHPLQKTWVEEQVPQCGYCQSGQIMQAAALLANNADPTDEEIVQYMSGNLCRCMSYVRIKRAIKSAAQSSDGVIQIYDPKRQTVVDNSLSAQTDEQGVS</sequence>